<feature type="compositionally biased region" description="Basic and acidic residues" evidence="1">
    <location>
        <begin position="38"/>
        <end position="52"/>
    </location>
</feature>
<keyword evidence="4" id="KW-1185">Reference proteome</keyword>
<gene>
    <name evidence="3" type="ORF">OFY01_25790</name>
</gene>
<feature type="region of interest" description="Disordered" evidence="1">
    <location>
        <begin position="31"/>
        <end position="52"/>
    </location>
</feature>
<feature type="signal peptide" evidence="2">
    <location>
        <begin position="1"/>
        <end position="23"/>
    </location>
</feature>
<accession>A0ABT3U1A8</accession>
<reference evidence="3" key="1">
    <citation type="submission" date="2022-10" db="EMBL/GenBank/DDBJ databases">
        <title>Streptomyces beihaiensis sp. nov., a chitin degrading actinobacterium, isolated from shrimp pond soil.</title>
        <authorList>
            <person name="Xie J."/>
            <person name="Shen N."/>
        </authorList>
    </citation>
    <scope>NUCLEOTIDE SEQUENCE</scope>
    <source>
        <strain evidence="3">GXMU-J5</strain>
    </source>
</reference>
<keyword evidence="2" id="KW-0732">Signal</keyword>
<sequence length="171" mass="18249">MSRSLSLRGVRAALLVCALLVGAAGCGDDDGGPRHAGKVLDRTDGDGHALRQIPEKGAPRVGVVVEPDADPRRGWDVRIRPVRFRLSPEGTRARAVHGHGYAQLYLDGHRLARLRGTGYRLPRERVHRGTNEVTVRLFADDHTVWAVGGKPVEATADLTASGAETASPAVG</sequence>
<dbReference type="PROSITE" id="PS51257">
    <property type="entry name" value="PROKAR_LIPOPROTEIN"/>
    <property type="match status" value="1"/>
</dbReference>
<dbReference type="RefSeq" id="WP_266603779.1">
    <property type="nucleotide sequence ID" value="NZ_JAPHNL010000294.1"/>
</dbReference>
<dbReference type="EMBL" id="JAPHNL010000294">
    <property type="protein sequence ID" value="MCX3063109.1"/>
    <property type="molecule type" value="Genomic_DNA"/>
</dbReference>
<name>A0ABT3U1A8_9ACTN</name>
<evidence type="ECO:0000313" key="4">
    <source>
        <dbReference type="Proteomes" id="UP001163064"/>
    </source>
</evidence>
<proteinExistence type="predicted"/>
<feature type="chain" id="PRO_5047019260" description="Secreted protein" evidence="2">
    <location>
        <begin position="24"/>
        <end position="171"/>
    </location>
</feature>
<evidence type="ECO:0000256" key="1">
    <source>
        <dbReference type="SAM" id="MobiDB-lite"/>
    </source>
</evidence>
<dbReference type="Proteomes" id="UP001163064">
    <property type="component" value="Unassembled WGS sequence"/>
</dbReference>
<evidence type="ECO:0008006" key="5">
    <source>
        <dbReference type="Google" id="ProtNLM"/>
    </source>
</evidence>
<comment type="caution">
    <text evidence="3">The sequence shown here is derived from an EMBL/GenBank/DDBJ whole genome shotgun (WGS) entry which is preliminary data.</text>
</comment>
<organism evidence="3 4">
    <name type="scientific">Streptomyces beihaiensis</name>
    <dbReference type="NCBI Taxonomy" id="2984495"/>
    <lineage>
        <taxon>Bacteria</taxon>
        <taxon>Bacillati</taxon>
        <taxon>Actinomycetota</taxon>
        <taxon>Actinomycetes</taxon>
        <taxon>Kitasatosporales</taxon>
        <taxon>Streptomycetaceae</taxon>
        <taxon>Streptomyces</taxon>
    </lineage>
</organism>
<protein>
    <recommendedName>
        <fullName evidence="5">Secreted protein</fullName>
    </recommendedName>
</protein>
<evidence type="ECO:0000256" key="2">
    <source>
        <dbReference type="SAM" id="SignalP"/>
    </source>
</evidence>
<evidence type="ECO:0000313" key="3">
    <source>
        <dbReference type="EMBL" id="MCX3063109.1"/>
    </source>
</evidence>